<organism evidence="2 3">
    <name type="scientific">Chitinophaga arvensicola</name>
    <dbReference type="NCBI Taxonomy" id="29529"/>
    <lineage>
        <taxon>Bacteria</taxon>
        <taxon>Pseudomonadati</taxon>
        <taxon>Bacteroidota</taxon>
        <taxon>Chitinophagia</taxon>
        <taxon>Chitinophagales</taxon>
        <taxon>Chitinophagaceae</taxon>
        <taxon>Chitinophaga</taxon>
    </lineage>
</organism>
<evidence type="ECO:0000256" key="1">
    <source>
        <dbReference type="SAM" id="Phobius"/>
    </source>
</evidence>
<dbReference type="STRING" id="29529.SAMN04488122_6435"/>
<keyword evidence="1" id="KW-0472">Membrane</keyword>
<name>A0A1I0SD43_9BACT</name>
<proteinExistence type="predicted"/>
<keyword evidence="1" id="KW-1133">Transmembrane helix</keyword>
<dbReference type="EMBL" id="FOJG01000002">
    <property type="protein sequence ID" value="SEW55640.1"/>
    <property type="molecule type" value="Genomic_DNA"/>
</dbReference>
<accession>A0A1I0SD43</accession>
<dbReference type="OrthoDB" id="1426471at2"/>
<keyword evidence="1" id="KW-0812">Transmembrane</keyword>
<feature type="transmembrane region" description="Helical" evidence="1">
    <location>
        <begin position="81"/>
        <end position="100"/>
    </location>
</feature>
<dbReference type="RefSeq" id="WP_089903179.1">
    <property type="nucleotide sequence ID" value="NZ_FOJG01000002.1"/>
</dbReference>
<evidence type="ECO:0000313" key="3">
    <source>
        <dbReference type="Proteomes" id="UP000199310"/>
    </source>
</evidence>
<protein>
    <submittedName>
        <fullName evidence="2">Uncharacterized protein</fullName>
    </submittedName>
</protein>
<keyword evidence="3" id="KW-1185">Reference proteome</keyword>
<evidence type="ECO:0000313" key="2">
    <source>
        <dbReference type="EMBL" id="SEW55640.1"/>
    </source>
</evidence>
<gene>
    <name evidence="2" type="ORF">SAMN04488122_6435</name>
</gene>
<reference evidence="3" key="1">
    <citation type="submission" date="2016-10" db="EMBL/GenBank/DDBJ databases">
        <authorList>
            <person name="Varghese N."/>
            <person name="Submissions S."/>
        </authorList>
    </citation>
    <scope>NUCLEOTIDE SEQUENCE [LARGE SCALE GENOMIC DNA]</scope>
    <source>
        <strain evidence="3">DSM 3695</strain>
    </source>
</reference>
<dbReference type="Proteomes" id="UP000199310">
    <property type="component" value="Unassembled WGS sequence"/>
</dbReference>
<dbReference type="AlphaFoldDB" id="A0A1I0SD43"/>
<sequence length="275" mass="31062">MKYLHCDSCGHPNPLKSEYLIFCDACGKKLLQSFTEWRKLRPMASFQEYTQEVGISLKEKKTNGLLTWLKSQTQPANRGKVILFFSLFVVLLAVTGTLFGKRAVFTFIYPKVPASSLYSNWHTATIGRQALEISTPVKLWVHDQPLEGEEAKVIEYAKTYSNEDGGGIRIAVNMYSYISNVANTLEEAVTDSHNTMQLKETATEIDCKSVPVLISGMQGILEEGNYLYKGGIRLAFCNLVMIKGSNRWQIQISYRDDDQNGRQVAQRILKSVKIK</sequence>